<accession>A0A6A5GCL5</accession>
<proteinExistence type="predicted"/>
<protein>
    <recommendedName>
        <fullName evidence="4">G-protein coupled receptors family 1 profile domain-containing protein</fullName>
    </recommendedName>
</protein>
<dbReference type="EMBL" id="WUAV01000005">
    <property type="protein sequence ID" value="KAF1752139.1"/>
    <property type="molecule type" value="Genomic_DNA"/>
</dbReference>
<dbReference type="Pfam" id="PF03383">
    <property type="entry name" value="Serpentine_r_xa"/>
    <property type="match status" value="1"/>
</dbReference>
<feature type="transmembrane region" description="Helical" evidence="1">
    <location>
        <begin position="44"/>
        <end position="65"/>
    </location>
</feature>
<organism evidence="2 3">
    <name type="scientific">Caenorhabditis remanei</name>
    <name type="common">Caenorhabditis vulgaris</name>
    <dbReference type="NCBI Taxonomy" id="31234"/>
    <lineage>
        <taxon>Eukaryota</taxon>
        <taxon>Metazoa</taxon>
        <taxon>Ecdysozoa</taxon>
        <taxon>Nematoda</taxon>
        <taxon>Chromadorea</taxon>
        <taxon>Rhabditida</taxon>
        <taxon>Rhabditina</taxon>
        <taxon>Rhabditomorpha</taxon>
        <taxon>Rhabditoidea</taxon>
        <taxon>Rhabditidae</taxon>
        <taxon>Peloderinae</taxon>
        <taxon>Caenorhabditis</taxon>
    </lineage>
</organism>
<dbReference type="KEGG" id="crq:GCK72_018693"/>
<keyword evidence="1" id="KW-1133">Transmembrane helix</keyword>
<evidence type="ECO:0000313" key="3">
    <source>
        <dbReference type="Proteomes" id="UP000483820"/>
    </source>
</evidence>
<dbReference type="Gene3D" id="1.20.1070.10">
    <property type="entry name" value="Rhodopsin 7-helix transmembrane proteins"/>
    <property type="match status" value="1"/>
</dbReference>
<feature type="transmembrane region" description="Helical" evidence="1">
    <location>
        <begin position="129"/>
        <end position="147"/>
    </location>
</feature>
<dbReference type="PANTHER" id="PTHR23018:SF4">
    <property type="entry name" value="G_PROTEIN_RECEP_F1_2 DOMAIN-CONTAINING PROTEIN-RELATED"/>
    <property type="match status" value="1"/>
</dbReference>
<feature type="transmembrane region" description="Helical" evidence="1">
    <location>
        <begin position="77"/>
        <end position="97"/>
    </location>
</feature>
<evidence type="ECO:0000313" key="2">
    <source>
        <dbReference type="EMBL" id="KAF1752139.1"/>
    </source>
</evidence>
<dbReference type="GeneID" id="9824195"/>
<dbReference type="RefSeq" id="XP_053581608.1">
    <property type="nucleotide sequence ID" value="XM_053732695.1"/>
</dbReference>
<dbReference type="InterPro" id="IPR005047">
    <property type="entry name" value="7TM_GPCR_serpentine_rcpt_Srxa"/>
</dbReference>
<keyword evidence="1" id="KW-0472">Membrane</keyword>
<comment type="caution">
    <text evidence="2">The sequence shown here is derived from an EMBL/GenBank/DDBJ whole genome shotgun (WGS) entry which is preliminary data.</text>
</comment>
<dbReference type="AlphaFoldDB" id="A0A6A5GCL5"/>
<name>A0A6A5GCL5_CAERE</name>
<evidence type="ECO:0008006" key="4">
    <source>
        <dbReference type="Google" id="ProtNLM"/>
    </source>
</evidence>
<reference evidence="2 3" key="1">
    <citation type="submission" date="2019-12" db="EMBL/GenBank/DDBJ databases">
        <title>Chromosome-level assembly of the Caenorhabditis remanei genome.</title>
        <authorList>
            <person name="Teterina A.A."/>
            <person name="Willis J.H."/>
            <person name="Phillips P.C."/>
        </authorList>
    </citation>
    <scope>NUCLEOTIDE SEQUENCE [LARGE SCALE GENOMIC DNA]</scope>
    <source>
        <strain evidence="2 3">PX506</strain>
        <tissue evidence="2">Whole organism</tissue>
    </source>
</reference>
<dbReference type="PANTHER" id="PTHR23018">
    <property type="entry name" value="SERPENTINE RECEPTOR, CLASS XA-RELATED"/>
    <property type="match status" value="1"/>
</dbReference>
<dbReference type="Proteomes" id="UP000483820">
    <property type="component" value="Chromosome V"/>
</dbReference>
<dbReference type="CTD" id="9824195"/>
<evidence type="ECO:0000256" key="1">
    <source>
        <dbReference type="SAM" id="Phobius"/>
    </source>
</evidence>
<keyword evidence="1" id="KW-0812">Transmembrane</keyword>
<sequence>MIISNFIELLIEVFNDVIPLFLTAQTYGWLRQFMGEYTTLLDDFSYAFPMFLTVVMVAERFYVVFRPRGELFSDRKLWFYCLLLAIFTMVFCIIPFFSGCPINYDFYTFTYESQCEHIFTYLFDKYNGVIPHVCMFLNIGLILNLSCKRRKSHSANDADIICPELAAQIIFYSQKAAIGLTFFLIYFVGTPATRIIILEKAAKVLNKNMKTSSVNVQSVTKRPGAV</sequence>
<gene>
    <name evidence="2" type="ORF">GCK72_018693</name>
</gene>